<accession>A0A099NYE3</accession>
<keyword evidence="3 5" id="KW-1133">Transmembrane helix</keyword>
<evidence type="ECO:0000313" key="9">
    <source>
        <dbReference type="Proteomes" id="UP000249293"/>
    </source>
</evidence>
<protein>
    <recommendedName>
        <fullName evidence="10">Low-affinity methionine permease</fullName>
    </recommendedName>
</protein>
<reference evidence="6 9" key="3">
    <citation type="submission" date="2018-06" db="EMBL/GenBank/DDBJ databases">
        <title>Population genomics shows no distinction between pathogenic Candida krusei and environmental Pichia kudriavzevii: One species, four names.</title>
        <authorList>
            <person name="Douglass A.P."/>
            <person name="Offei B."/>
            <person name="Braun-Galleani S."/>
            <person name="Coughlan A.Y."/>
            <person name="Martos A."/>
            <person name="Ortiz-Merino R.A."/>
            <person name="Byrne K.P."/>
            <person name="Wolfe K.H."/>
        </authorList>
    </citation>
    <scope>NUCLEOTIDE SEQUENCE [LARGE SCALE GENOMIC DNA]</scope>
    <source>
        <strain evidence="6 9">CBS573</strain>
    </source>
</reference>
<dbReference type="Pfam" id="PF13520">
    <property type="entry name" value="AA_permease_2"/>
    <property type="match status" value="1"/>
</dbReference>
<sequence>MTHVSREESPHGRHLGVTDVIMMIVQRIIGSGIFAVPSMIYKDVGGSPALFFLVWIIAGYSSYAGLMCYAELGSIIPRSGGLKAFLPVIYHKPYMMINVVYGTYILVFGSIVSNVIIFGEYFLSALGYSQGEFTKQHYKTVGIVFLGGLCLMLLIHTRFVVKLQTIMGIVKITLISSVSLIGIFVLALPSNEPKFTNNIHTSDFFTIKTQITIASFISAVMKAIFSCNGWQSIYNVLDEIKDPVRTMKIAAPSSIFLIQLCFFLINLTYLIIIPSDELLETDKLVGLVLFEKLFGNSLGRVILSSLIAFSVAGNITTGIYHSSRVNQEIFKEGFLPFSRTLVKNYPFKSSPGSLLLPLLITASFLFVPTTSSIFSYVINLDGYPSRFFFGLASYGILVLRRRKPDVVPGIKASNWEIGFIISLSTFMVLGPLLKPDNSRFPGLPNYTYVSLCLLGVCTLYWFFMFKIGPKLFHYELSEKHETLNDGMVITTWEKLKDTIPGTSYGSV</sequence>
<feature type="transmembrane region" description="Helical" evidence="5">
    <location>
        <begin position="168"/>
        <end position="189"/>
    </location>
</feature>
<evidence type="ECO:0000313" key="8">
    <source>
        <dbReference type="Proteomes" id="UP000029867"/>
    </source>
</evidence>
<feature type="transmembrane region" description="Helical" evidence="5">
    <location>
        <begin position="93"/>
        <end position="117"/>
    </location>
</feature>
<organism evidence="7 8">
    <name type="scientific">Pichia kudriavzevii</name>
    <name type="common">Yeast</name>
    <name type="synonym">Issatchenkia orientalis</name>
    <dbReference type="NCBI Taxonomy" id="4909"/>
    <lineage>
        <taxon>Eukaryota</taxon>
        <taxon>Fungi</taxon>
        <taxon>Dikarya</taxon>
        <taxon>Ascomycota</taxon>
        <taxon>Saccharomycotina</taxon>
        <taxon>Pichiomycetes</taxon>
        <taxon>Pichiales</taxon>
        <taxon>Pichiaceae</taxon>
        <taxon>Pichia</taxon>
    </lineage>
</organism>
<feature type="transmembrane region" description="Helical" evidence="5">
    <location>
        <begin position="293"/>
        <end position="315"/>
    </location>
</feature>
<evidence type="ECO:0000313" key="6">
    <source>
        <dbReference type="EMBL" id="AWU76129.1"/>
    </source>
</evidence>
<dbReference type="InterPro" id="IPR050598">
    <property type="entry name" value="AminoAcid_Transporter"/>
</dbReference>
<feature type="transmembrane region" description="Helical" evidence="5">
    <location>
        <begin position="137"/>
        <end position="156"/>
    </location>
</feature>
<dbReference type="GeneID" id="40383924"/>
<feature type="transmembrane region" description="Helical" evidence="5">
    <location>
        <begin position="52"/>
        <end position="72"/>
    </location>
</feature>
<dbReference type="PANTHER" id="PTHR11785">
    <property type="entry name" value="AMINO ACID TRANSPORTER"/>
    <property type="match status" value="1"/>
</dbReference>
<dbReference type="EMBL" id="CP028775">
    <property type="protein sequence ID" value="AWU76129.1"/>
    <property type="molecule type" value="Genomic_DNA"/>
</dbReference>
<feature type="transmembrane region" description="Helical" evidence="5">
    <location>
        <begin position="249"/>
        <end position="273"/>
    </location>
</feature>
<dbReference type="AlphaFoldDB" id="A0A099NYE3"/>
<feature type="transmembrane region" description="Helical" evidence="5">
    <location>
        <begin position="445"/>
        <end position="463"/>
    </location>
</feature>
<keyword evidence="4 5" id="KW-0472">Membrane</keyword>
<evidence type="ECO:0000256" key="4">
    <source>
        <dbReference type="ARBA" id="ARBA00023136"/>
    </source>
</evidence>
<feature type="transmembrane region" description="Helical" evidence="5">
    <location>
        <begin position="209"/>
        <end position="228"/>
    </location>
</feature>
<keyword evidence="2 5" id="KW-0812">Transmembrane</keyword>
<dbReference type="VEuPathDB" id="FungiDB:C5L36_0C00730"/>
<keyword evidence="9" id="KW-1185">Reference proteome</keyword>
<dbReference type="HOGENOM" id="CLU_013661_4_0_1"/>
<dbReference type="Proteomes" id="UP000029867">
    <property type="component" value="Unassembled WGS sequence"/>
</dbReference>
<dbReference type="Proteomes" id="UP000249293">
    <property type="component" value="Chromosome 3"/>
</dbReference>
<dbReference type="EMBL" id="JQFK01000032">
    <property type="protein sequence ID" value="KGK37660.1"/>
    <property type="molecule type" value="Genomic_DNA"/>
</dbReference>
<dbReference type="OrthoDB" id="5982228at2759"/>
<evidence type="ECO:0008006" key="10">
    <source>
        <dbReference type="Google" id="ProtNLM"/>
    </source>
</evidence>
<dbReference type="Gene3D" id="1.20.1740.10">
    <property type="entry name" value="Amino acid/polyamine transporter I"/>
    <property type="match status" value="1"/>
</dbReference>
<evidence type="ECO:0000256" key="2">
    <source>
        <dbReference type="ARBA" id="ARBA00022692"/>
    </source>
</evidence>
<feature type="transmembrane region" description="Helical" evidence="5">
    <location>
        <begin position="412"/>
        <end position="433"/>
    </location>
</feature>
<evidence type="ECO:0000313" key="7">
    <source>
        <dbReference type="EMBL" id="KGK37660.1"/>
    </source>
</evidence>
<reference evidence="8" key="1">
    <citation type="journal article" date="2014" name="Microb. Cell Fact.">
        <title>Exploiting Issatchenkia orientalis SD108 for succinic acid production.</title>
        <authorList>
            <person name="Xiao H."/>
            <person name="Shao Z."/>
            <person name="Jiang Y."/>
            <person name="Dole S."/>
            <person name="Zhao H."/>
        </authorList>
    </citation>
    <scope>NUCLEOTIDE SEQUENCE [LARGE SCALE GENOMIC DNA]</scope>
    <source>
        <strain evidence="8">SD108</strain>
    </source>
</reference>
<feature type="transmembrane region" description="Helical" evidence="5">
    <location>
        <begin position="20"/>
        <end position="40"/>
    </location>
</feature>
<feature type="transmembrane region" description="Helical" evidence="5">
    <location>
        <begin position="383"/>
        <end position="400"/>
    </location>
</feature>
<evidence type="ECO:0000256" key="1">
    <source>
        <dbReference type="ARBA" id="ARBA00004141"/>
    </source>
</evidence>
<dbReference type="PANTHER" id="PTHR11785:SF382">
    <property type="entry name" value="LOW-AFFINITY METHIONINE PERMEASE"/>
    <property type="match status" value="1"/>
</dbReference>
<name>A0A099NYE3_PICKU</name>
<dbReference type="InterPro" id="IPR002293">
    <property type="entry name" value="AA/rel_permease1"/>
</dbReference>
<comment type="subcellular location">
    <subcellularLocation>
        <location evidence="1">Membrane</location>
        <topology evidence="1">Multi-pass membrane protein</topology>
    </subcellularLocation>
</comment>
<evidence type="ECO:0000256" key="5">
    <source>
        <dbReference type="SAM" id="Phobius"/>
    </source>
</evidence>
<dbReference type="RefSeq" id="XP_029321606.1">
    <property type="nucleotide sequence ID" value="XM_029465746.1"/>
</dbReference>
<dbReference type="GO" id="GO:0015179">
    <property type="term" value="F:L-amino acid transmembrane transporter activity"/>
    <property type="evidence" value="ECO:0007669"/>
    <property type="project" value="TreeGrafter"/>
</dbReference>
<proteinExistence type="predicted"/>
<dbReference type="eggNOG" id="KOG1287">
    <property type="taxonomic scope" value="Eukaryota"/>
</dbReference>
<dbReference type="GO" id="GO:0016020">
    <property type="term" value="C:membrane"/>
    <property type="evidence" value="ECO:0007669"/>
    <property type="project" value="UniProtKB-SubCell"/>
</dbReference>
<reference evidence="7" key="2">
    <citation type="submission" date="2014-08" db="EMBL/GenBank/DDBJ databases">
        <title>Exploiting Issatchenkia orientalis SD108 for Succinic Acid Production.</title>
        <authorList>
            <person name="Xiao H."/>
            <person name="Shao Z."/>
            <person name="Jiang Y."/>
            <person name="Dole S."/>
            <person name="Zhao H."/>
        </authorList>
    </citation>
    <scope>NUCLEOTIDE SEQUENCE [LARGE SCALE GENOMIC DNA]</scope>
    <source>
        <strain evidence="7">SD108</strain>
    </source>
</reference>
<dbReference type="KEGG" id="pkz:C5L36_0C00730"/>
<evidence type="ECO:0000256" key="3">
    <source>
        <dbReference type="ARBA" id="ARBA00022989"/>
    </source>
</evidence>
<dbReference type="STRING" id="4909.A0A099NYE3"/>
<feature type="transmembrane region" description="Helical" evidence="5">
    <location>
        <begin position="354"/>
        <end position="377"/>
    </location>
</feature>
<dbReference type="PIRSF" id="PIRSF006060">
    <property type="entry name" value="AA_transporter"/>
    <property type="match status" value="1"/>
</dbReference>
<gene>
    <name evidence="6" type="ORF">C5L36_0C00730</name>
    <name evidence="7" type="ORF">JL09_g3196</name>
</gene>